<reference evidence="5 6" key="1">
    <citation type="submission" date="2020-03" db="EMBL/GenBank/DDBJ databases">
        <title>Genome sequence of strain Massilia sp. TW-1.</title>
        <authorList>
            <person name="Chaudhary D.K."/>
        </authorList>
    </citation>
    <scope>NUCLEOTIDE SEQUENCE [LARGE SCALE GENOMIC DNA]</scope>
    <source>
        <strain evidence="5 6">TW-1</strain>
    </source>
</reference>
<dbReference type="Gene3D" id="2.160.20.20">
    <property type="match status" value="3"/>
</dbReference>
<evidence type="ECO:0000256" key="3">
    <source>
        <dbReference type="ARBA" id="ARBA00022729"/>
    </source>
</evidence>
<gene>
    <name evidence="5" type="ORF">HAV22_30235</name>
</gene>
<feature type="domain" description="Filamentous haemagglutinin FhaB/tRNA nuclease CdiA-like TPS" evidence="4">
    <location>
        <begin position="66"/>
        <end position="178"/>
    </location>
</feature>
<dbReference type="InterPro" id="IPR041248">
    <property type="entry name" value="YDG"/>
</dbReference>
<dbReference type="NCBIfam" id="TIGR01901">
    <property type="entry name" value="adhes_NPXG"/>
    <property type="match status" value="1"/>
</dbReference>
<name>A0ABX0PNG0_9BURK</name>
<comment type="subcellular location">
    <subcellularLocation>
        <location evidence="1">Secreted</location>
    </subcellularLocation>
</comment>
<dbReference type="InterPro" id="IPR008638">
    <property type="entry name" value="FhaB/CdiA-like_TPS"/>
</dbReference>
<evidence type="ECO:0000313" key="6">
    <source>
        <dbReference type="Proteomes" id="UP000716322"/>
    </source>
</evidence>
<sequence>MNRNRYRTIFSKRLGMLVPVAESSRANGKGSGTATERAFEAESNMSAAGHALLLAGAAFYSCAAWASPLPTGGVITAGQGTINQNGTTLTVNQASQSMSTNWQSFDIGAGNTVVFHQPNSSSVALNRIVGNEASSIFGKLQANGQVFLVNPNGILFAPGSQVSVGGLAASTLNISDADFAAGRYRFTNGTGAGAVVNEGRIDAGSVALIGPQVTNNGTIATPGGRTTLAAGDQVTVTLLDGLLSAQVDASTAGAAIINHGQVLADGGRVDLVAGRADSVLTSLINTDGLIQAQGVRQEVGRIFLDAGAGGTVKAGGVLDATAPTGRGGEVHVLGDQVTVAGTARIDASGRDAGGTVLVGGDYQGKNAAILNAHDTTVEQGAAIRADGAAQGGRVIVWSDGTTRFAGAVHAAGKGFAEVSGKGDLAFSGNVDTGGGTLLLDPTSITVQNSPVGNGTSTFNPGQIKTLLMANDVVLTADAITWNISTTLDYDGIGTRSLTLALTPTTGTQLKYSGIIQDSVPGGDKLNVTFNGGNNGLIGVAAGARILTSGGDVVMRGGTGALTPLPALTDPGYAAALDSTAAHTFGMGFATLDAGGGNITIRGVGTGANPLGVAFANSRIQTSGSGSITIDGMSATGAVNNGYGVVMVTGAPSITTVDGTVSMQGLARGTGTGNTGMSLTNATIQATGNGNVILNAQGAAGGNASDGILLANSALKVFNGTMTVAGSATGTGTGSNGIEVTSSGMIASTGSGNISLDGTTTATGASNNRGVVVSGGTVRTASGALTLQGSSANPAAGAAISLESGGTIGGASQAGAVTLTGDTVNLASGQVSGTGPLLLQPLTPTTSIGVGTGASGTFSLPSGALGLLQDGFSSITIGRADGSGAVDVRTASFTDPVTIRAPAGGGSVAVNGTLSSGTGASLGSIALQAGGDVSLNNATIDTSAALTLAGGTYTVTGSSTLNSNTLAFGNTNGITNTGTLTLNQTADTTIANAIGGAGSLVKNVANTLTLTANNTYGGTTTVSAGTLQVGNGGTSGTLGTGPITNNGTLSFDRSDALTVSNTIGGTGNLVQAGTGTTTLAAANTYAGTTTINAGVLRIGADNNLGTAPASATAGQLVLNGGTLETTASFTLDANRGTTLGASGGTVDVDAGTTLTYGSIVAGPGALAKTDAGTLILTGNNTYAGTTTVNAGTLQVGNGGTSGTLGAGAVTDNGTLSFNRSDASTVANTIGGTGNLVQAGTGTTVLTGNNTYAGTTTVSAGTLQVGNGGTSGTLGTGAVTDNGTLSFNRSDALTVSNTVGGAGDLVQAGTGTTVLTGNNTYGGRTTVNAGTLQVGNGGTSGTLGSGAVTNDGTLSFDRSDASTVANTINGTGNLVQAGTGTTVLTGNNTYGGTTTVNAGTLQVGNGGTSGTLGTGAVTDNGTLSFNRSDALTVANTIGGTGDLVQAGTGTTTLAAANTYAGTTTINAGVLRIGADNNLGTAPASATVGQLVINGGTLETTASFTLDANRGVTLGASGGTVDVDAGATLGYGGVIAGPGALAKSDTGTLIFTGNNTYAGTTTVSAGTLQVGNGGTSGTLGAGAVVDNANLLFNRSGSTSLATLAAGGITGTGDVSVLAAGDLDVNRTIALTGPNSRILLQAGQGQPSGAAAGGDVTLTSSIGTGATGTVTIFSGDAATAAFEAKISGAAGSTRYKTYNANAADTNGAITGTRNYFYRQAPGTLSVTGLAATKTYDGLIDAMGVLDGSAAVVTPSSDGDRPAYRDLTPLNAVFDNAHAGNRSITASFTMPASIAYSAGGASWSVSGYSNATVTGSGNGTIIPKRVTTTINAVGKTYDGLTSTASTLGPLSGFVGGDSAGGASGLLVAFDNPNAGTRNIVANGMATFTGFRSRASGNGSGVGAGNEVAGLASDYTITTPASVRGIIAPAGLLVQANNDAKLVTQADIPGYNGVSFTGFMNGDSAANLGGALSITRSNVGTDAAGRYAGVLVPSGYTSANYTITYANGDFRILPAQQLLIRIQNLQNDYGTAAAYVVTSAQYLDADGATLRTLTRTAQNGNTYTYSDNVGGSVAFTVSPQGAIKSDAGKLAAGNYALTGVDVNITGDNFVAAHYVGNQTVGRARLTPLATGVTKVYDGTTAMTGMTLGLAGVLAGDTVNVNGSGTFSSRNAGTNLGYAVSSLTLAGADAGNYYLASGSLSGTNGSILPRSITVTAVPVAGAPVGPGNAAGTPSVTGSLAAGDGFARLAQSSVTSNVDGKTTLTPVVQIDDGNGGANYAVILVDHTAGVVRSGIDIGQLGVIHAISTLNHDNGEGQSAAEYVRCNQSMYPNRCGADGDGVYRIIASGLKLPQGLVLQP</sequence>
<dbReference type="PANTHER" id="PTHR12338">
    <property type="entry name" value="AUTOTRANSPORTER"/>
    <property type="match status" value="1"/>
</dbReference>
<keyword evidence="6" id="KW-1185">Reference proteome</keyword>
<evidence type="ECO:0000259" key="4">
    <source>
        <dbReference type="SMART" id="SM00912"/>
    </source>
</evidence>
<dbReference type="InterPro" id="IPR012332">
    <property type="entry name" value="Autotransporter_pectin_lyase_C"/>
</dbReference>
<protein>
    <submittedName>
        <fullName evidence="5">Filamentous hemagglutinin N-terminal domain-containing protein</fullName>
    </submittedName>
</protein>
<dbReference type="Gene3D" id="2.160.20.10">
    <property type="entry name" value="Single-stranded right-handed beta-helix, Pectin lyase-like"/>
    <property type="match status" value="1"/>
</dbReference>
<dbReference type="Pfam" id="PF18657">
    <property type="entry name" value="YDG"/>
    <property type="match status" value="1"/>
</dbReference>
<dbReference type="SMART" id="SM00912">
    <property type="entry name" value="Haemagg_act"/>
    <property type="match status" value="1"/>
</dbReference>
<dbReference type="InterPro" id="IPR011050">
    <property type="entry name" value="Pectin_lyase_fold/virulence"/>
</dbReference>
<dbReference type="PANTHER" id="PTHR12338:SF8">
    <property type="entry name" value="HEME_HEMOPEXIN-BINDING PROTEIN"/>
    <property type="match status" value="1"/>
</dbReference>
<dbReference type="Proteomes" id="UP000716322">
    <property type="component" value="Unassembled WGS sequence"/>
</dbReference>
<evidence type="ECO:0000256" key="1">
    <source>
        <dbReference type="ARBA" id="ARBA00004613"/>
    </source>
</evidence>
<evidence type="ECO:0000313" key="5">
    <source>
        <dbReference type="EMBL" id="NIA57913.1"/>
    </source>
</evidence>
<dbReference type="Pfam" id="PF13018">
    <property type="entry name" value="ESPR"/>
    <property type="match status" value="1"/>
</dbReference>
<dbReference type="InterPro" id="IPR024973">
    <property type="entry name" value="ESPR"/>
</dbReference>
<dbReference type="Pfam" id="PF12951">
    <property type="entry name" value="PATR"/>
    <property type="match status" value="8"/>
</dbReference>
<dbReference type="EMBL" id="JAAQOM010000031">
    <property type="protein sequence ID" value="NIA57913.1"/>
    <property type="molecule type" value="Genomic_DNA"/>
</dbReference>
<dbReference type="InterPro" id="IPR012334">
    <property type="entry name" value="Pectin_lyas_fold"/>
</dbReference>
<dbReference type="InterPro" id="IPR050909">
    <property type="entry name" value="Bact_Autotransporter_VF"/>
</dbReference>
<accession>A0ABX0PNG0</accession>
<keyword evidence="3" id="KW-0732">Signal</keyword>
<organism evidence="5 6">
    <name type="scientific">Telluria antibiotica</name>
    <dbReference type="NCBI Taxonomy" id="2717319"/>
    <lineage>
        <taxon>Bacteria</taxon>
        <taxon>Pseudomonadati</taxon>
        <taxon>Pseudomonadota</taxon>
        <taxon>Betaproteobacteria</taxon>
        <taxon>Burkholderiales</taxon>
        <taxon>Oxalobacteraceae</taxon>
        <taxon>Telluria group</taxon>
        <taxon>Telluria</taxon>
    </lineage>
</organism>
<dbReference type="InterPro" id="IPR013425">
    <property type="entry name" value="Autotrns_rpt"/>
</dbReference>
<dbReference type="Pfam" id="PF05860">
    <property type="entry name" value="TPS"/>
    <property type="match status" value="1"/>
</dbReference>
<comment type="caution">
    <text evidence="5">The sequence shown here is derived from an EMBL/GenBank/DDBJ whole genome shotgun (WGS) entry which is preliminary data.</text>
</comment>
<proteinExistence type="predicted"/>
<evidence type="ECO:0000256" key="2">
    <source>
        <dbReference type="ARBA" id="ARBA00022525"/>
    </source>
</evidence>
<dbReference type="SUPFAM" id="SSF51126">
    <property type="entry name" value="Pectin lyase-like"/>
    <property type="match status" value="5"/>
</dbReference>
<dbReference type="RefSeq" id="WP_166865378.1">
    <property type="nucleotide sequence ID" value="NZ_JAAQOM010000031.1"/>
</dbReference>
<keyword evidence="2" id="KW-0964">Secreted</keyword>
<dbReference type="NCBIfam" id="TIGR02601">
    <property type="entry name" value="autotrns_rpt"/>
    <property type="match status" value="8"/>
</dbReference>